<comment type="caution">
    <text evidence="1">The sequence shown here is derived from an EMBL/GenBank/DDBJ whole genome shotgun (WGS) entry which is preliminary data.</text>
</comment>
<protein>
    <submittedName>
        <fullName evidence="1">Uncharacterized protein</fullName>
    </submittedName>
</protein>
<organism evidence="1 2">
    <name type="scientific">Alistipes shahii</name>
    <dbReference type="NCBI Taxonomy" id="328814"/>
    <lineage>
        <taxon>Bacteria</taxon>
        <taxon>Pseudomonadati</taxon>
        <taxon>Bacteroidota</taxon>
        <taxon>Bacteroidia</taxon>
        <taxon>Bacteroidales</taxon>
        <taxon>Rikenellaceae</taxon>
        <taxon>Alistipes</taxon>
    </lineage>
</organism>
<sequence>MTLSLKILWAVKILLTLRKAAEAGVPPMKSPELLAACVAPHADTYMYRRALRELVAKTDFVTCDIQSSRTTYEWNPDVRPSLYDLVIRLEGGIHETSNAFWSYENTYTMQPLYKVNKRYDALTREYLSSIYVDELDSPALSERSRAKLPHMNLQTTEHAEQHT</sequence>
<dbReference type="EMBL" id="VVXK01000044">
    <property type="protein sequence ID" value="KAA2364322.1"/>
    <property type="molecule type" value="Genomic_DNA"/>
</dbReference>
<evidence type="ECO:0000313" key="2">
    <source>
        <dbReference type="Proteomes" id="UP000323567"/>
    </source>
</evidence>
<evidence type="ECO:0000313" key="1">
    <source>
        <dbReference type="EMBL" id="KAA2364322.1"/>
    </source>
</evidence>
<dbReference type="Proteomes" id="UP000323567">
    <property type="component" value="Unassembled WGS sequence"/>
</dbReference>
<accession>A0A5B3FU07</accession>
<proteinExistence type="predicted"/>
<dbReference type="RefSeq" id="WP_149887946.1">
    <property type="nucleotide sequence ID" value="NZ_CAUCFE010000037.1"/>
</dbReference>
<name>A0A5B3FU07_9BACT</name>
<dbReference type="AlphaFoldDB" id="A0A5B3FU07"/>
<reference evidence="1 2" key="1">
    <citation type="journal article" date="2019" name="Nat. Med.">
        <title>A library of human gut bacterial isolates paired with longitudinal multiomics data enables mechanistic microbiome research.</title>
        <authorList>
            <person name="Poyet M."/>
            <person name="Groussin M."/>
            <person name="Gibbons S.M."/>
            <person name="Avila-Pacheco J."/>
            <person name="Jiang X."/>
            <person name="Kearney S.M."/>
            <person name="Perrotta A.R."/>
            <person name="Berdy B."/>
            <person name="Zhao S."/>
            <person name="Lieberman T.D."/>
            <person name="Swanson P.K."/>
            <person name="Smith M."/>
            <person name="Roesemann S."/>
            <person name="Alexander J.E."/>
            <person name="Rich S.A."/>
            <person name="Livny J."/>
            <person name="Vlamakis H."/>
            <person name="Clish C."/>
            <person name="Bullock K."/>
            <person name="Deik A."/>
            <person name="Scott J."/>
            <person name="Pierce K.A."/>
            <person name="Xavier R.J."/>
            <person name="Alm E.J."/>
        </authorList>
    </citation>
    <scope>NUCLEOTIDE SEQUENCE [LARGE SCALE GENOMIC DNA]</scope>
    <source>
        <strain evidence="1 2">BIOML-A2</strain>
    </source>
</reference>
<gene>
    <name evidence="1" type="ORF">F2Y13_15570</name>
</gene>